<dbReference type="Pfam" id="PF00528">
    <property type="entry name" value="BPD_transp_1"/>
    <property type="match status" value="1"/>
</dbReference>
<dbReference type="InterPro" id="IPR050809">
    <property type="entry name" value="UgpAE/MalFG_permease"/>
</dbReference>
<dbReference type="RefSeq" id="WP_166152644.1">
    <property type="nucleotide sequence ID" value="NZ_JAAOIW010000008.1"/>
</dbReference>
<comment type="caution">
    <text evidence="9">The sequence shown here is derived from an EMBL/GenBank/DDBJ whole genome shotgun (WGS) entry which is preliminary data.</text>
</comment>
<organism evidence="9 10">
    <name type="scientific">Paenibacillus agricola</name>
    <dbReference type="NCBI Taxonomy" id="2716264"/>
    <lineage>
        <taxon>Bacteria</taxon>
        <taxon>Bacillati</taxon>
        <taxon>Bacillota</taxon>
        <taxon>Bacilli</taxon>
        <taxon>Bacillales</taxon>
        <taxon>Paenibacillaceae</taxon>
        <taxon>Paenibacillus</taxon>
    </lineage>
</organism>
<evidence type="ECO:0000313" key="10">
    <source>
        <dbReference type="Proteomes" id="UP001165962"/>
    </source>
</evidence>
<keyword evidence="4 7" id="KW-0812">Transmembrane</keyword>
<keyword evidence="6 7" id="KW-0472">Membrane</keyword>
<dbReference type="Proteomes" id="UP001165962">
    <property type="component" value="Unassembled WGS sequence"/>
</dbReference>
<keyword evidence="3" id="KW-1003">Cell membrane</keyword>
<dbReference type="SUPFAM" id="SSF161098">
    <property type="entry name" value="MetI-like"/>
    <property type="match status" value="1"/>
</dbReference>
<feature type="transmembrane region" description="Helical" evidence="7">
    <location>
        <begin position="135"/>
        <end position="155"/>
    </location>
</feature>
<feature type="domain" description="ABC transmembrane type-1" evidence="8">
    <location>
        <begin position="95"/>
        <end position="309"/>
    </location>
</feature>
<sequence length="322" mass="36676">MAGKVLPEVTNSRTSKEALSSKIADRLKLIEQGKYLYLMLFLPAIYFIVFKYGSMFGLLIAFQNYNFVKGVFGSEWVGWFHFRDFMSDPYFWILVRNTVLLNVFMIIFYFPTPIILALILNEARIKVFKKFAQTVSYLPHFLSTVVVCGMVINFLSNEGMINRLIGLIGLEPVSFLMDANWFRTIYISSEIWQGIGWGSIIYLAALTSVDPQLYEASTIDGANRFQQIRHITLPGIAPVITVMFLLNLGNVMSIGYEKILLLYTGPTYETADVISTYVYRRGLLGNDFSYATAVELFQSVIALCFVVLANRFARKVSETSLW</sequence>
<reference evidence="9" key="1">
    <citation type="submission" date="2020-03" db="EMBL/GenBank/DDBJ databases">
        <title>Draft sequencing of Paenibacilllus sp. S3N08.</title>
        <authorList>
            <person name="Kim D.-U."/>
        </authorList>
    </citation>
    <scope>NUCLEOTIDE SEQUENCE</scope>
    <source>
        <strain evidence="9">S3N08</strain>
    </source>
</reference>
<dbReference type="CDD" id="cd06261">
    <property type="entry name" value="TM_PBP2"/>
    <property type="match status" value="1"/>
</dbReference>
<dbReference type="InterPro" id="IPR035906">
    <property type="entry name" value="MetI-like_sf"/>
</dbReference>
<feature type="transmembrane region" description="Helical" evidence="7">
    <location>
        <begin position="288"/>
        <end position="309"/>
    </location>
</feature>
<comment type="subcellular location">
    <subcellularLocation>
        <location evidence="1 7">Cell membrane</location>
        <topology evidence="1 7">Multi-pass membrane protein</topology>
    </subcellularLocation>
</comment>
<name>A0ABX0J7K0_9BACL</name>
<evidence type="ECO:0000313" key="9">
    <source>
        <dbReference type="EMBL" id="NHN32345.1"/>
    </source>
</evidence>
<keyword evidence="5 7" id="KW-1133">Transmembrane helix</keyword>
<protein>
    <submittedName>
        <fullName evidence="9">Sugar ABC transporter permease</fullName>
    </submittedName>
</protein>
<evidence type="ECO:0000256" key="1">
    <source>
        <dbReference type="ARBA" id="ARBA00004651"/>
    </source>
</evidence>
<evidence type="ECO:0000256" key="4">
    <source>
        <dbReference type="ARBA" id="ARBA00022692"/>
    </source>
</evidence>
<proteinExistence type="inferred from homology"/>
<keyword evidence="2 7" id="KW-0813">Transport</keyword>
<dbReference type="PANTHER" id="PTHR43227:SF11">
    <property type="entry name" value="BLL4140 PROTEIN"/>
    <property type="match status" value="1"/>
</dbReference>
<feature type="transmembrane region" description="Helical" evidence="7">
    <location>
        <begin position="99"/>
        <end position="123"/>
    </location>
</feature>
<evidence type="ECO:0000256" key="2">
    <source>
        <dbReference type="ARBA" id="ARBA00022448"/>
    </source>
</evidence>
<dbReference type="PROSITE" id="PS50928">
    <property type="entry name" value="ABC_TM1"/>
    <property type="match status" value="1"/>
</dbReference>
<dbReference type="EMBL" id="JAAOIW010000008">
    <property type="protein sequence ID" value="NHN32345.1"/>
    <property type="molecule type" value="Genomic_DNA"/>
</dbReference>
<gene>
    <name evidence="9" type="ORF">G9U52_21115</name>
</gene>
<accession>A0ABX0J7K0</accession>
<evidence type="ECO:0000259" key="8">
    <source>
        <dbReference type="PROSITE" id="PS50928"/>
    </source>
</evidence>
<evidence type="ECO:0000256" key="5">
    <source>
        <dbReference type="ARBA" id="ARBA00022989"/>
    </source>
</evidence>
<feature type="transmembrane region" description="Helical" evidence="7">
    <location>
        <begin position="35"/>
        <end position="62"/>
    </location>
</feature>
<dbReference type="InterPro" id="IPR000515">
    <property type="entry name" value="MetI-like"/>
</dbReference>
<feature type="transmembrane region" description="Helical" evidence="7">
    <location>
        <begin position="233"/>
        <end position="256"/>
    </location>
</feature>
<keyword evidence="10" id="KW-1185">Reference proteome</keyword>
<dbReference type="Gene3D" id="1.10.3720.10">
    <property type="entry name" value="MetI-like"/>
    <property type="match status" value="1"/>
</dbReference>
<comment type="similarity">
    <text evidence="7">Belongs to the binding-protein-dependent transport system permease family.</text>
</comment>
<evidence type="ECO:0000256" key="3">
    <source>
        <dbReference type="ARBA" id="ARBA00022475"/>
    </source>
</evidence>
<dbReference type="PANTHER" id="PTHR43227">
    <property type="entry name" value="BLL4140 PROTEIN"/>
    <property type="match status" value="1"/>
</dbReference>
<evidence type="ECO:0000256" key="6">
    <source>
        <dbReference type="ARBA" id="ARBA00023136"/>
    </source>
</evidence>
<evidence type="ECO:0000256" key="7">
    <source>
        <dbReference type="RuleBase" id="RU363032"/>
    </source>
</evidence>